<evidence type="ECO:0000256" key="5">
    <source>
        <dbReference type="ARBA" id="ARBA00022840"/>
    </source>
</evidence>
<gene>
    <name evidence="9" type="primary">leuS_2</name>
    <name evidence="9" type="ORF">NCTC204_06785</name>
</gene>
<evidence type="ECO:0000256" key="2">
    <source>
        <dbReference type="ARBA" id="ARBA00013164"/>
    </source>
</evidence>
<evidence type="ECO:0000256" key="1">
    <source>
        <dbReference type="ARBA" id="ARBA00005594"/>
    </source>
</evidence>
<sequence length="97" mass="10592">MQRNWIGRSEGVEISFDVNDYADKLTVYTTRPDTFMGCTYLAVAAGHPLAQQAAANNPALATFIDECRNTKVAEADMATMEKKGVDTGFKSHSSADR</sequence>
<name>A0A378BL10_KLEPN</name>
<dbReference type="Proteomes" id="UP000255192">
    <property type="component" value="Unassembled WGS sequence"/>
</dbReference>
<dbReference type="AlphaFoldDB" id="A0A378BL10"/>
<dbReference type="InterPro" id="IPR025709">
    <property type="entry name" value="Leu_tRNA-synth_edit"/>
</dbReference>
<keyword evidence="3 9" id="KW-0436">Ligase</keyword>
<keyword evidence="6" id="KW-0648">Protein biosynthesis</keyword>
<dbReference type="GO" id="GO:0002161">
    <property type="term" value="F:aminoacyl-tRNA deacylase activity"/>
    <property type="evidence" value="ECO:0007669"/>
    <property type="project" value="InterPro"/>
</dbReference>
<dbReference type="EC" id="6.1.1.4" evidence="2"/>
<dbReference type="PANTHER" id="PTHR43740:SF2">
    <property type="entry name" value="LEUCINE--TRNA LIGASE, MITOCHONDRIAL"/>
    <property type="match status" value="1"/>
</dbReference>
<feature type="domain" description="Leucyl-tRNA synthetase editing" evidence="8">
    <location>
        <begin position="3"/>
        <end position="91"/>
    </location>
</feature>
<comment type="similarity">
    <text evidence="1">Belongs to the class-I aminoacyl-tRNA synthetase family.</text>
</comment>
<evidence type="ECO:0000256" key="4">
    <source>
        <dbReference type="ARBA" id="ARBA00022741"/>
    </source>
</evidence>
<evidence type="ECO:0000259" key="8">
    <source>
        <dbReference type="Pfam" id="PF13603"/>
    </source>
</evidence>
<proteinExistence type="inferred from homology"/>
<protein>
    <recommendedName>
        <fullName evidence="2">leucine--tRNA ligase</fullName>
        <ecNumber evidence="2">6.1.1.4</ecNumber>
    </recommendedName>
</protein>
<organism evidence="9 10">
    <name type="scientific">Klebsiella pneumoniae</name>
    <dbReference type="NCBI Taxonomy" id="573"/>
    <lineage>
        <taxon>Bacteria</taxon>
        <taxon>Pseudomonadati</taxon>
        <taxon>Pseudomonadota</taxon>
        <taxon>Gammaproteobacteria</taxon>
        <taxon>Enterobacterales</taxon>
        <taxon>Enterobacteriaceae</taxon>
        <taxon>Klebsiella/Raoultella group</taxon>
        <taxon>Klebsiella</taxon>
        <taxon>Klebsiella pneumoniae complex</taxon>
    </lineage>
</organism>
<dbReference type="InterPro" id="IPR002302">
    <property type="entry name" value="Leu-tRNA-ligase"/>
</dbReference>
<dbReference type="EMBL" id="UGMD01000002">
    <property type="protein sequence ID" value="STV43737.1"/>
    <property type="molecule type" value="Genomic_DNA"/>
</dbReference>
<evidence type="ECO:0000313" key="9">
    <source>
        <dbReference type="EMBL" id="STV43737.1"/>
    </source>
</evidence>
<keyword evidence="7 9" id="KW-0030">Aminoacyl-tRNA synthetase</keyword>
<accession>A0A378BL10</accession>
<evidence type="ECO:0000313" key="10">
    <source>
        <dbReference type="Proteomes" id="UP000255192"/>
    </source>
</evidence>
<dbReference type="PANTHER" id="PTHR43740">
    <property type="entry name" value="LEUCYL-TRNA SYNTHETASE"/>
    <property type="match status" value="1"/>
</dbReference>
<reference evidence="9 10" key="1">
    <citation type="submission" date="2018-06" db="EMBL/GenBank/DDBJ databases">
        <authorList>
            <consortium name="Pathogen Informatics"/>
            <person name="Doyle S."/>
        </authorList>
    </citation>
    <scope>NUCLEOTIDE SEQUENCE [LARGE SCALE GENOMIC DNA]</scope>
    <source>
        <strain evidence="9 10">NCTC204</strain>
    </source>
</reference>
<keyword evidence="4" id="KW-0547">Nucleotide-binding</keyword>
<dbReference type="InterPro" id="IPR009008">
    <property type="entry name" value="Val/Leu/Ile-tRNA-synth_edit"/>
</dbReference>
<dbReference type="GO" id="GO:0005829">
    <property type="term" value="C:cytosol"/>
    <property type="evidence" value="ECO:0007669"/>
    <property type="project" value="TreeGrafter"/>
</dbReference>
<dbReference type="Pfam" id="PF13603">
    <property type="entry name" value="tRNA-synt_1_2"/>
    <property type="match status" value="1"/>
</dbReference>
<dbReference type="GO" id="GO:0006429">
    <property type="term" value="P:leucyl-tRNA aminoacylation"/>
    <property type="evidence" value="ECO:0007669"/>
    <property type="project" value="InterPro"/>
</dbReference>
<evidence type="ECO:0000256" key="3">
    <source>
        <dbReference type="ARBA" id="ARBA00022598"/>
    </source>
</evidence>
<dbReference type="GO" id="GO:0005524">
    <property type="term" value="F:ATP binding"/>
    <property type="evidence" value="ECO:0007669"/>
    <property type="project" value="UniProtKB-KW"/>
</dbReference>
<dbReference type="GO" id="GO:0004823">
    <property type="term" value="F:leucine-tRNA ligase activity"/>
    <property type="evidence" value="ECO:0007669"/>
    <property type="project" value="UniProtKB-EC"/>
</dbReference>
<evidence type="ECO:0000256" key="6">
    <source>
        <dbReference type="ARBA" id="ARBA00022917"/>
    </source>
</evidence>
<evidence type="ECO:0000256" key="7">
    <source>
        <dbReference type="ARBA" id="ARBA00023146"/>
    </source>
</evidence>
<keyword evidence="5" id="KW-0067">ATP-binding</keyword>
<dbReference type="SUPFAM" id="SSF50677">
    <property type="entry name" value="ValRS/IleRS/LeuRS editing domain"/>
    <property type="match status" value="1"/>
</dbReference>
<dbReference type="Gene3D" id="3.90.740.10">
    <property type="entry name" value="Valyl/Leucyl/Isoleucyl-tRNA synthetase, editing domain"/>
    <property type="match status" value="1"/>
</dbReference>